<dbReference type="PROSITE" id="PS50943">
    <property type="entry name" value="HTH_CROC1"/>
    <property type="match status" value="1"/>
</dbReference>
<evidence type="ECO:0000256" key="1">
    <source>
        <dbReference type="SAM" id="MobiDB-lite"/>
    </source>
</evidence>
<dbReference type="GO" id="GO:0003677">
    <property type="term" value="F:DNA binding"/>
    <property type="evidence" value="ECO:0007669"/>
    <property type="project" value="InterPro"/>
</dbReference>
<feature type="domain" description="HTH cro/C1-type" evidence="2">
    <location>
        <begin position="32"/>
        <end position="76"/>
    </location>
</feature>
<dbReference type="AlphaFoldDB" id="A0A929F9J8"/>
<dbReference type="SMART" id="SM00530">
    <property type="entry name" value="HTH_XRE"/>
    <property type="match status" value="1"/>
</dbReference>
<feature type="compositionally biased region" description="Basic residues" evidence="1">
    <location>
        <begin position="127"/>
        <end position="137"/>
    </location>
</feature>
<dbReference type="InterPro" id="IPR010982">
    <property type="entry name" value="Lambda_DNA-bd_dom_sf"/>
</dbReference>
<organism evidence="3 4">
    <name type="scientific">Leptolyngbya cf. ectocarpi LEGE 11479</name>
    <dbReference type="NCBI Taxonomy" id="1828722"/>
    <lineage>
        <taxon>Bacteria</taxon>
        <taxon>Bacillati</taxon>
        <taxon>Cyanobacteriota</taxon>
        <taxon>Cyanophyceae</taxon>
        <taxon>Leptolyngbyales</taxon>
        <taxon>Leptolyngbyaceae</taxon>
        <taxon>Leptolyngbya group</taxon>
        <taxon>Leptolyngbya</taxon>
    </lineage>
</organism>
<keyword evidence="4" id="KW-1185">Reference proteome</keyword>
<comment type="caution">
    <text evidence="3">The sequence shown here is derived from an EMBL/GenBank/DDBJ whole genome shotgun (WGS) entry which is preliminary data.</text>
</comment>
<evidence type="ECO:0000313" key="4">
    <source>
        <dbReference type="Proteomes" id="UP000615026"/>
    </source>
</evidence>
<dbReference type="InterPro" id="IPR001387">
    <property type="entry name" value="Cro/C1-type_HTH"/>
</dbReference>
<dbReference type="EMBL" id="JADEXP010000336">
    <property type="protein sequence ID" value="MBE9069890.1"/>
    <property type="molecule type" value="Genomic_DNA"/>
</dbReference>
<dbReference type="Gene3D" id="1.10.260.40">
    <property type="entry name" value="lambda repressor-like DNA-binding domains"/>
    <property type="match status" value="1"/>
</dbReference>
<dbReference type="SUPFAM" id="SSF47413">
    <property type="entry name" value="lambda repressor-like DNA-binding domains"/>
    <property type="match status" value="1"/>
</dbReference>
<gene>
    <name evidence="3" type="ORF">IQ260_24930</name>
</gene>
<reference evidence="3" key="1">
    <citation type="submission" date="2020-10" db="EMBL/GenBank/DDBJ databases">
        <authorList>
            <person name="Castelo-Branco R."/>
            <person name="Eusebio N."/>
            <person name="Adriana R."/>
            <person name="Vieira A."/>
            <person name="Brugerolle De Fraissinette N."/>
            <person name="Rezende De Castro R."/>
            <person name="Schneider M.P."/>
            <person name="Vasconcelos V."/>
            <person name="Leao P.N."/>
        </authorList>
    </citation>
    <scope>NUCLEOTIDE SEQUENCE</scope>
    <source>
        <strain evidence="3">LEGE 11479</strain>
    </source>
</reference>
<dbReference type="Pfam" id="PF01381">
    <property type="entry name" value="HTH_3"/>
    <property type="match status" value="1"/>
</dbReference>
<feature type="region of interest" description="Disordered" evidence="1">
    <location>
        <begin position="116"/>
        <end position="137"/>
    </location>
</feature>
<protein>
    <submittedName>
        <fullName evidence="3">Helix-turn-helix transcriptional regulator</fullName>
    </submittedName>
</protein>
<dbReference type="RefSeq" id="WP_193995777.1">
    <property type="nucleotide sequence ID" value="NZ_JADEXP010000336.1"/>
</dbReference>
<accession>A0A929F9J8</accession>
<sequence length="163" mass="17825">MKARKKSAVAFVDEGFLKRLGEVVHEIRGDQSQRQFARTMQVSQSTVQQWENGRNVPSLENLEKIARLKGMLVEDFIAYLYGRSHGPTRTDIMARIGVMQPQDFSQILHIIGDRIAPPGEETPPGKPKAKSKTSVAKKVRVPLVLDAGGTDASAGADDSVVGD</sequence>
<name>A0A929F9J8_LEPEC</name>
<proteinExistence type="predicted"/>
<dbReference type="Proteomes" id="UP000615026">
    <property type="component" value="Unassembled WGS sequence"/>
</dbReference>
<dbReference type="CDD" id="cd00093">
    <property type="entry name" value="HTH_XRE"/>
    <property type="match status" value="1"/>
</dbReference>
<evidence type="ECO:0000313" key="3">
    <source>
        <dbReference type="EMBL" id="MBE9069890.1"/>
    </source>
</evidence>
<evidence type="ECO:0000259" key="2">
    <source>
        <dbReference type="PROSITE" id="PS50943"/>
    </source>
</evidence>